<sequence>MAAGIALFLDAGDEEDLVIHGESVGDAEHQDGRDEVDPAGDGEVAEEVAALEDEHHGAEGGGEAEAGAQDRLQGDQ</sequence>
<dbReference type="EMBL" id="JACHKF010000001">
    <property type="protein sequence ID" value="MBB6566680.1"/>
    <property type="molecule type" value="Genomic_DNA"/>
</dbReference>
<gene>
    <name evidence="2" type="ORF">HNR71_002317</name>
</gene>
<proteinExistence type="predicted"/>
<evidence type="ECO:0000313" key="2">
    <source>
        <dbReference type="EMBL" id="MBB6566680.1"/>
    </source>
</evidence>
<feature type="region of interest" description="Disordered" evidence="1">
    <location>
        <begin position="23"/>
        <end position="42"/>
    </location>
</feature>
<reference evidence="2 3" key="1">
    <citation type="submission" date="2020-08" db="EMBL/GenBank/DDBJ databases">
        <title>Sequencing the genomes of 1000 actinobacteria strains.</title>
        <authorList>
            <person name="Klenk H.-P."/>
        </authorList>
    </citation>
    <scope>NUCLEOTIDE SEQUENCE [LARGE SCALE GENOMIC DNA]</scope>
    <source>
        <strain evidence="2 3">DSM 15626</strain>
    </source>
</reference>
<evidence type="ECO:0000256" key="1">
    <source>
        <dbReference type="SAM" id="MobiDB-lite"/>
    </source>
</evidence>
<comment type="caution">
    <text evidence="2">The sequence shown here is derived from an EMBL/GenBank/DDBJ whole genome shotgun (WGS) entry which is preliminary data.</text>
</comment>
<name>A0A841SAK2_9ACTN</name>
<protein>
    <submittedName>
        <fullName evidence="2">Uncharacterized protein</fullName>
    </submittedName>
</protein>
<accession>A0A841SAK2</accession>
<dbReference type="Proteomes" id="UP000553957">
    <property type="component" value="Unassembled WGS sequence"/>
</dbReference>
<evidence type="ECO:0000313" key="3">
    <source>
        <dbReference type="Proteomes" id="UP000553957"/>
    </source>
</evidence>
<feature type="region of interest" description="Disordered" evidence="1">
    <location>
        <begin position="53"/>
        <end position="76"/>
    </location>
</feature>
<feature type="compositionally biased region" description="Basic and acidic residues" evidence="1">
    <location>
        <begin position="26"/>
        <end position="36"/>
    </location>
</feature>
<dbReference type="AlphaFoldDB" id="A0A841SAK2"/>
<organism evidence="2 3">
    <name type="scientific">Kribbella sandramycini</name>
    <dbReference type="NCBI Taxonomy" id="60450"/>
    <lineage>
        <taxon>Bacteria</taxon>
        <taxon>Bacillati</taxon>
        <taxon>Actinomycetota</taxon>
        <taxon>Actinomycetes</taxon>
        <taxon>Propionibacteriales</taxon>
        <taxon>Kribbellaceae</taxon>
        <taxon>Kribbella</taxon>
    </lineage>
</organism>